<evidence type="ECO:0000256" key="6">
    <source>
        <dbReference type="SAM" id="SignalP"/>
    </source>
</evidence>
<reference evidence="7" key="1">
    <citation type="submission" date="2025-08" db="UniProtKB">
        <authorList>
            <consortium name="Ensembl"/>
        </authorList>
    </citation>
    <scope>IDENTIFICATION</scope>
</reference>
<evidence type="ECO:0000313" key="7">
    <source>
        <dbReference type="Ensembl" id="ENSPMGP00000007634.1"/>
    </source>
</evidence>
<evidence type="ECO:0000256" key="4">
    <source>
        <dbReference type="ARBA" id="ARBA00023242"/>
    </source>
</evidence>
<dbReference type="GO" id="GO:0070822">
    <property type="term" value="C:Sin3-type complex"/>
    <property type="evidence" value="ECO:0007669"/>
    <property type="project" value="TreeGrafter"/>
</dbReference>
<feature type="signal peptide" evidence="6">
    <location>
        <begin position="1"/>
        <end position="15"/>
    </location>
</feature>
<dbReference type="InterPro" id="IPR039774">
    <property type="entry name" value="Sin3-like"/>
</dbReference>
<evidence type="ECO:0000313" key="8">
    <source>
        <dbReference type="Proteomes" id="UP000261520"/>
    </source>
</evidence>
<dbReference type="InterPro" id="IPR036600">
    <property type="entry name" value="PAH_sf"/>
</dbReference>
<feature type="chain" id="PRO_5017217226" evidence="6">
    <location>
        <begin position="16"/>
        <end position="307"/>
    </location>
</feature>
<comment type="subcellular location">
    <subcellularLocation>
        <location evidence="1 5">Nucleus</location>
    </subcellularLocation>
</comment>
<protein>
    <submittedName>
        <fullName evidence="7">Uncharacterized protein</fullName>
    </submittedName>
</protein>
<evidence type="ECO:0000256" key="2">
    <source>
        <dbReference type="ARBA" id="ARBA00022553"/>
    </source>
</evidence>
<dbReference type="PANTHER" id="PTHR12346">
    <property type="entry name" value="SIN3B-RELATED"/>
    <property type="match status" value="1"/>
</dbReference>
<reference evidence="7" key="2">
    <citation type="submission" date="2025-09" db="UniProtKB">
        <authorList>
            <consortium name="Ensembl"/>
        </authorList>
    </citation>
    <scope>IDENTIFICATION</scope>
</reference>
<dbReference type="AlphaFoldDB" id="A0A3B3ZT31"/>
<dbReference type="Pfam" id="PF02671">
    <property type="entry name" value="PAH"/>
    <property type="match status" value="2"/>
</dbReference>
<keyword evidence="6" id="KW-0732">Signal</keyword>
<name>A0A3B3ZT31_9GOBI</name>
<dbReference type="PROSITE" id="PS51477">
    <property type="entry name" value="PAH"/>
    <property type="match status" value="2"/>
</dbReference>
<dbReference type="FunFam" id="1.20.1160.11:FF:000001">
    <property type="entry name" value="Paired amphipathic helix protein Sin3"/>
    <property type="match status" value="1"/>
</dbReference>
<sequence length="307" mass="34572">MLIVTIFCLFRFCFEDDNLKDISDDTAEELPPVKTLLQVQYEDCNEIISCKVIYSTVFSGCMGGGRAEFGRTGPNSIKDALSYLDQVKNRFANDPGIYNKFLDIMKEFKSQSIDTPGVINRVSQLFHGHPDLVLGFNAFLPPGYRIEVPKNGVAFLQSPFSAQVGPTSEVKPASAEPLSPVEFDSAISYVNKIKNRFLDHPEIYRAFLEILHTYQKEQLEVKESRGNRSSSGMTEDEVFSKVASLFKGQEDLLAEFGQFLPDAKRSLDDDTINKQNKKRPRPVLMQHMSPLLKVPHCSFEMAPSINL</sequence>
<dbReference type="GO" id="GO:0000122">
    <property type="term" value="P:negative regulation of transcription by RNA polymerase II"/>
    <property type="evidence" value="ECO:0007669"/>
    <property type="project" value="TreeGrafter"/>
</dbReference>
<keyword evidence="8" id="KW-1185">Reference proteome</keyword>
<dbReference type="PANTHER" id="PTHR12346:SF1">
    <property type="entry name" value="PAIRED AMPHIPATHIC HELIX PROTEIN SIN3B"/>
    <property type="match status" value="1"/>
</dbReference>
<evidence type="ECO:0000256" key="5">
    <source>
        <dbReference type="PROSITE-ProRule" id="PRU00810"/>
    </source>
</evidence>
<evidence type="ECO:0000256" key="1">
    <source>
        <dbReference type="ARBA" id="ARBA00004123"/>
    </source>
</evidence>
<dbReference type="Proteomes" id="UP000261520">
    <property type="component" value="Unplaced"/>
</dbReference>
<dbReference type="InterPro" id="IPR003822">
    <property type="entry name" value="PAH"/>
</dbReference>
<dbReference type="SUPFAM" id="SSF47762">
    <property type="entry name" value="PAH2 domain"/>
    <property type="match status" value="2"/>
</dbReference>
<keyword evidence="2" id="KW-0597">Phosphoprotein</keyword>
<dbReference type="GO" id="GO:0003714">
    <property type="term" value="F:transcription corepressor activity"/>
    <property type="evidence" value="ECO:0007669"/>
    <property type="project" value="InterPro"/>
</dbReference>
<dbReference type="FunFam" id="1.20.1160.11:FF:000005">
    <property type="entry name" value="SIN3 transcription regulator family member B"/>
    <property type="match status" value="1"/>
</dbReference>
<dbReference type="Ensembl" id="ENSPMGT00000008121.1">
    <property type="protein sequence ID" value="ENSPMGP00000007634.1"/>
    <property type="gene ID" value="ENSPMGG00000006327.1"/>
</dbReference>
<accession>A0A3B3ZT31</accession>
<organism evidence="7 8">
    <name type="scientific">Periophthalmus magnuspinnatus</name>
    <dbReference type="NCBI Taxonomy" id="409849"/>
    <lineage>
        <taxon>Eukaryota</taxon>
        <taxon>Metazoa</taxon>
        <taxon>Chordata</taxon>
        <taxon>Craniata</taxon>
        <taxon>Vertebrata</taxon>
        <taxon>Euteleostomi</taxon>
        <taxon>Actinopterygii</taxon>
        <taxon>Neopterygii</taxon>
        <taxon>Teleostei</taxon>
        <taxon>Neoteleostei</taxon>
        <taxon>Acanthomorphata</taxon>
        <taxon>Gobiaria</taxon>
        <taxon>Gobiiformes</taxon>
        <taxon>Gobioidei</taxon>
        <taxon>Gobiidae</taxon>
        <taxon>Oxudercinae</taxon>
        <taxon>Periophthalmus</taxon>
    </lineage>
</organism>
<keyword evidence="3" id="KW-0832">Ubl conjugation</keyword>
<evidence type="ECO:0000256" key="3">
    <source>
        <dbReference type="ARBA" id="ARBA00022843"/>
    </source>
</evidence>
<keyword evidence="4 5" id="KW-0539">Nucleus</keyword>
<dbReference type="Gene3D" id="1.20.1160.11">
    <property type="entry name" value="Paired amphipathic helix"/>
    <property type="match status" value="2"/>
</dbReference>
<proteinExistence type="predicted"/>